<dbReference type="SUPFAM" id="SSF51905">
    <property type="entry name" value="FAD/NAD(P)-binding domain"/>
    <property type="match status" value="1"/>
</dbReference>
<dbReference type="InterPro" id="IPR036188">
    <property type="entry name" value="FAD/NAD-bd_sf"/>
</dbReference>
<dbReference type="GO" id="GO:0016491">
    <property type="term" value="F:oxidoreductase activity"/>
    <property type="evidence" value="ECO:0007669"/>
    <property type="project" value="UniProtKB-KW"/>
</dbReference>
<dbReference type="GO" id="GO:0005737">
    <property type="term" value="C:cytoplasm"/>
    <property type="evidence" value="ECO:0007669"/>
    <property type="project" value="TreeGrafter"/>
</dbReference>
<dbReference type="EMBL" id="VBTY01000118">
    <property type="protein sequence ID" value="MDG3495687.1"/>
    <property type="molecule type" value="Genomic_DNA"/>
</dbReference>
<proteinExistence type="predicted"/>
<dbReference type="EC" id="1.-.-.-" evidence="3"/>
<evidence type="ECO:0000313" key="4">
    <source>
        <dbReference type="Proteomes" id="UP001152872"/>
    </source>
</evidence>
<name>A0A9X4RIV6_9CYAN</name>
<sequence>MHDWIVIGGGITGISLSYELQKSGFSVLLIEQHQQLQGGSSLGYGGISYWSGTTTVTQQLCQEGIARQRNLSHELGMDTEFREIDLLLTLTPEDDRQVILSQYKDCAIAPTFLNPQESVEREPQLNKQGIGGALLFPHAHINLPSFVKAHSQAFQKLGGETVYAKVKHLLTDGDRLSGVSTEQGEFRSAHVAVCAGAMSRILLKASGVNSRIYYTHAEAIDTEPVDLELRAMVMPADNKRNVLEGSTADADSDAIWDVFGRELLPPSIDAGAVQYNDRSIRFGQLSRVLTDPHAAIDAAQSEAAIRAEIAKVLPQLAELKGKWRNCLVAFSSDNLPLVGSVKEYDNLHLFSGFTSPTVYVPALSQRFAAHAQGKADDIIPLLSPQRFDTKLRNGYAIS</sequence>
<gene>
    <name evidence="3" type="ORF">FEV09_14120</name>
</gene>
<dbReference type="InterPro" id="IPR006076">
    <property type="entry name" value="FAD-dep_OxRdtase"/>
</dbReference>
<protein>
    <submittedName>
        <fullName evidence="3">FAD-dependent oxidoreductase</fullName>
        <ecNumber evidence="3">1.-.-.-</ecNumber>
    </submittedName>
</protein>
<keyword evidence="1 3" id="KW-0560">Oxidoreductase</keyword>
<dbReference type="Proteomes" id="UP001152872">
    <property type="component" value="Unassembled WGS sequence"/>
</dbReference>
<keyword evidence="4" id="KW-1185">Reference proteome</keyword>
<dbReference type="PANTHER" id="PTHR13847:SF287">
    <property type="entry name" value="FAD-DEPENDENT OXIDOREDUCTASE DOMAIN-CONTAINING PROTEIN 1"/>
    <property type="match status" value="1"/>
</dbReference>
<evidence type="ECO:0000259" key="2">
    <source>
        <dbReference type="Pfam" id="PF01266"/>
    </source>
</evidence>
<evidence type="ECO:0000256" key="1">
    <source>
        <dbReference type="ARBA" id="ARBA00023002"/>
    </source>
</evidence>
<reference evidence="3" key="1">
    <citation type="submission" date="2019-05" db="EMBL/GenBank/DDBJ databases">
        <title>Whole genome sequencing of Pseudanabaena catenata USMAC16.</title>
        <authorList>
            <person name="Khan Z."/>
            <person name="Omar W.M."/>
            <person name="Convey P."/>
            <person name="Merican F."/>
            <person name="Najimudin N."/>
        </authorList>
    </citation>
    <scope>NUCLEOTIDE SEQUENCE</scope>
    <source>
        <strain evidence="3">USMAC16</strain>
    </source>
</reference>
<comment type="caution">
    <text evidence="3">The sequence shown here is derived from an EMBL/GenBank/DDBJ whole genome shotgun (WGS) entry which is preliminary data.</text>
</comment>
<dbReference type="RefSeq" id="WP_009627824.1">
    <property type="nucleotide sequence ID" value="NZ_VBTY01000118.1"/>
</dbReference>
<feature type="domain" description="FAD dependent oxidoreductase" evidence="2">
    <location>
        <begin position="3"/>
        <end position="356"/>
    </location>
</feature>
<evidence type="ECO:0000313" key="3">
    <source>
        <dbReference type="EMBL" id="MDG3495687.1"/>
    </source>
</evidence>
<dbReference type="AlphaFoldDB" id="A0A9X4RIV6"/>
<dbReference type="Gene3D" id="3.30.9.10">
    <property type="entry name" value="D-Amino Acid Oxidase, subunit A, domain 2"/>
    <property type="match status" value="1"/>
</dbReference>
<accession>A0A9X4RIV6</accession>
<dbReference type="PANTHER" id="PTHR13847">
    <property type="entry name" value="SARCOSINE DEHYDROGENASE-RELATED"/>
    <property type="match status" value="1"/>
</dbReference>
<dbReference type="Pfam" id="PF01266">
    <property type="entry name" value="DAO"/>
    <property type="match status" value="1"/>
</dbReference>
<dbReference type="Gene3D" id="3.50.50.60">
    <property type="entry name" value="FAD/NAD(P)-binding domain"/>
    <property type="match status" value="1"/>
</dbReference>
<organism evidence="3 4">
    <name type="scientific">Pseudanabaena catenata USMAC16</name>
    <dbReference type="NCBI Taxonomy" id="1855837"/>
    <lineage>
        <taxon>Bacteria</taxon>
        <taxon>Bacillati</taxon>
        <taxon>Cyanobacteriota</taxon>
        <taxon>Cyanophyceae</taxon>
        <taxon>Pseudanabaenales</taxon>
        <taxon>Pseudanabaenaceae</taxon>
        <taxon>Pseudanabaena</taxon>
    </lineage>
</organism>